<protein>
    <submittedName>
        <fullName evidence="7">ABC transporter permease</fullName>
    </submittedName>
</protein>
<keyword evidence="5 6" id="KW-0472">Membrane</keyword>
<keyword evidence="4 6" id="KW-1133">Transmembrane helix</keyword>
<feature type="transmembrane region" description="Helical" evidence="6">
    <location>
        <begin position="48"/>
        <end position="73"/>
    </location>
</feature>
<dbReference type="EMBL" id="AP027925">
    <property type="protein sequence ID" value="BED92488.1"/>
    <property type="molecule type" value="Genomic_DNA"/>
</dbReference>
<comment type="subcellular location">
    <subcellularLocation>
        <location evidence="1">Cell membrane</location>
        <topology evidence="1">Multi-pass membrane protein</topology>
    </subcellularLocation>
</comment>
<feature type="transmembrane region" description="Helical" evidence="6">
    <location>
        <begin position="12"/>
        <end position="28"/>
    </location>
</feature>
<dbReference type="KEGG" id="ptrh:RsTaC01_0223"/>
<feature type="transmembrane region" description="Helical" evidence="6">
    <location>
        <begin position="129"/>
        <end position="149"/>
    </location>
</feature>
<keyword evidence="2" id="KW-1003">Cell membrane</keyword>
<feature type="transmembrane region" description="Helical" evidence="6">
    <location>
        <begin position="176"/>
        <end position="196"/>
    </location>
</feature>
<dbReference type="GO" id="GO:0005886">
    <property type="term" value="C:plasma membrane"/>
    <property type="evidence" value="ECO:0007669"/>
    <property type="project" value="UniProtKB-SubCell"/>
</dbReference>
<dbReference type="CDD" id="cd06574">
    <property type="entry name" value="TM_PBP1_branched-chain-AA_like"/>
    <property type="match status" value="1"/>
</dbReference>
<proteinExistence type="predicted"/>
<organism evidence="7">
    <name type="scientific">Candidatus Paraimprobicoccus trichonymphae</name>
    <dbReference type="NCBI Taxonomy" id="3033793"/>
    <lineage>
        <taxon>Bacteria</taxon>
        <taxon>Bacillati</taxon>
        <taxon>Bacillota</taxon>
        <taxon>Clostridia</taxon>
        <taxon>Candidatus Paraimprobicoccus</taxon>
    </lineage>
</organism>
<feature type="transmembrane region" description="Helical" evidence="6">
    <location>
        <begin position="233"/>
        <end position="258"/>
    </location>
</feature>
<gene>
    <name evidence="7" type="ORF">RsTaC01_0223</name>
</gene>
<dbReference type="PANTHER" id="PTHR32196:SF69">
    <property type="entry name" value="BRANCHED-CHAIN AMINO ACID TRANSPORT SYSTEM, PERMEASE PROTEIN"/>
    <property type="match status" value="1"/>
</dbReference>
<dbReference type="AlphaFoldDB" id="A0AA48KXK1"/>
<reference evidence="7" key="1">
    <citation type="journal article" date="2023" name="ISME J.">
        <title>Emergence of putative energy parasites within Clostridia revealed by genome analysis of a novel endosymbiotic clade.</title>
        <authorList>
            <person name="Takahashi K."/>
            <person name="Kuwahara H."/>
            <person name="Horikawa Y."/>
            <person name="Izawa K."/>
            <person name="Kato D."/>
            <person name="Inagaki T."/>
            <person name="Yuki M."/>
            <person name="Ohkuma M."/>
            <person name="Hongoh Y."/>
        </authorList>
    </citation>
    <scope>NUCLEOTIDE SEQUENCE</scope>
    <source>
        <strain evidence="7">RsTa-C01</strain>
    </source>
</reference>
<evidence type="ECO:0000256" key="4">
    <source>
        <dbReference type="ARBA" id="ARBA00022989"/>
    </source>
</evidence>
<evidence type="ECO:0000256" key="6">
    <source>
        <dbReference type="SAM" id="Phobius"/>
    </source>
</evidence>
<dbReference type="Proteomes" id="UP001335720">
    <property type="component" value="Chromosome"/>
</dbReference>
<accession>A0AA48KXK1</accession>
<evidence type="ECO:0000313" key="7">
    <source>
        <dbReference type="EMBL" id="BED92488.1"/>
    </source>
</evidence>
<dbReference type="Pfam" id="PF02653">
    <property type="entry name" value="BPD_transp_2"/>
    <property type="match status" value="1"/>
</dbReference>
<name>A0AA48KXK1_9FIRM</name>
<evidence type="ECO:0000256" key="2">
    <source>
        <dbReference type="ARBA" id="ARBA00022475"/>
    </source>
</evidence>
<dbReference type="PANTHER" id="PTHR32196">
    <property type="entry name" value="ABC TRANSPORTER PERMEASE PROTEIN YPHD-RELATED-RELATED"/>
    <property type="match status" value="1"/>
</dbReference>
<evidence type="ECO:0000256" key="5">
    <source>
        <dbReference type="ARBA" id="ARBA00023136"/>
    </source>
</evidence>
<dbReference type="GO" id="GO:0022857">
    <property type="term" value="F:transmembrane transporter activity"/>
    <property type="evidence" value="ECO:0007669"/>
    <property type="project" value="InterPro"/>
</dbReference>
<evidence type="ECO:0000256" key="3">
    <source>
        <dbReference type="ARBA" id="ARBA00022692"/>
    </source>
</evidence>
<feature type="transmembrane region" description="Helical" evidence="6">
    <location>
        <begin position="85"/>
        <end position="105"/>
    </location>
</feature>
<evidence type="ECO:0000256" key="1">
    <source>
        <dbReference type="ARBA" id="ARBA00004651"/>
    </source>
</evidence>
<feature type="transmembrane region" description="Helical" evidence="6">
    <location>
        <begin position="208"/>
        <end position="226"/>
    </location>
</feature>
<sequence>MGIILSACSQGLIWAVMALGLYITFRILDFADMTVDGTITLGGSVSAVSIYAGINPFLSLIISVIAGMLAGLTTGILHTKLKIQAILSGILVMIALYSVNIRIMGKANISLLNKNTIFNFIRNLDNTNAVLIFGFITCIILILLLYWFFGTELGAALRATGNNSSMASSLGINTDFMKILGLVISNGLCAFSGALISQNQGYSDINTGTGAVVIGLASIVIGEAIFKAKNKNFYLKLISVALGSIFYRIVIAFILELGLNPSDLKLITAVIVSVALVMPNFKKSKISQ</sequence>
<dbReference type="InterPro" id="IPR001851">
    <property type="entry name" value="ABC_transp_permease"/>
</dbReference>
<keyword evidence="3 6" id="KW-0812">Transmembrane</keyword>